<evidence type="ECO:0000313" key="2">
    <source>
        <dbReference type="EMBL" id="EOQ89952.1"/>
    </source>
</evidence>
<dbReference type="AlphaFoldDB" id="A0A5E8HGB9"/>
<dbReference type="SMART" id="SM00698">
    <property type="entry name" value="MORN"/>
    <property type="match status" value="3"/>
</dbReference>
<evidence type="ECO:0000313" key="3">
    <source>
        <dbReference type="Proteomes" id="UP000013996"/>
    </source>
</evidence>
<gene>
    <name evidence="2" type="ORF">LEP1GSC202_0926</name>
</gene>
<dbReference type="Gene3D" id="2.20.110.10">
    <property type="entry name" value="Histone H3 K4-specific methyltransferase SET7/9 N-terminal domain"/>
    <property type="match status" value="2"/>
</dbReference>
<dbReference type="InterPro" id="IPR003409">
    <property type="entry name" value="MORN"/>
</dbReference>
<protein>
    <submittedName>
        <fullName evidence="2">MORN repeat protein</fullName>
    </submittedName>
</protein>
<dbReference type="RefSeq" id="WP_015677518.1">
    <property type="nucleotide sequence ID" value="NZ_AOGX02000015.1"/>
</dbReference>
<dbReference type="PANTHER" id="PTHR43215:SF14">
    <property type="entry name" value="RADIAL SPOKE HEAD 1 HOMOLOG"/>
    <property type="match status" value="1"/>
</dbReference>
<dbReference type="Proteomes" id="UP000013996">
    <property type="component" value="Unassembled WGS sequence"/>
</dbReference>
<sequence>MRSQYFIILCLSLFIFCKSNQKICEGENCRNGKHVVTYENGDQFEGDFLEDSKHGIGIYRYANGDIFEGEYKFGLKNGPGIYRYANGDEFIGNYTKGLRDGYGKYRFVDGFILEGYWDQNGLVGKAKITNAKGSLVLEGYWNQNQFLGIKPKEESNNRVEISNPE</sequence>
<keyword evidence="1" id="KW-0677">Repeat</keyword>
<name>A0A5E8HGB9_9LEPT</name>
<organism evidence="2 3">
    <name type="scientific">Leptospira yanagawae serovar Saopaulo str. Sao Paulo = ATCC 700523</name>
    <dbReference type="NCBI Taxonomy" id="1249483"/>
    <lineage>
        <taxon>Bacteria</taxon>
        <taxon>Pseudomonadati</taxon>
        <taxon>Spirochaetota</taxon>
        <taxon>Spirochaetia</taxon>
        <taxon>Leptospirales</taxon>
        <taxon>Leptospiraceae</taxon>
        <taxon>Leptospira</taxon>
    </lineage>
</organism>
<comment type="caution">
    <text evidence="2">The sequence shown here is derived from an EMBL/GenBank/DDBJ whole genome shotgun (WGS) entry which is preliminary data.</text>
</comment>
<proteinExistence type="predicted"/>
<dbReference type="OrthoDB" id="335449at2"/>
<dbReference type="EMBL" id="AOGX02000015">
    <property type="protein sequence ID" value="EOQ89952.1"/>
    <property type="molecule type" value="Genomic_DNA"/>
</dbReference>
<evidence type="ECO:0000256" key="1">
    <source>
        <dbReference type="ARBA" id="ARBA00022737"/>
    </source>
</evidence>
<dbReference type="STRING" id="1249483.LEP1GSC202_0926"/>
<reference evidence="2 3" key="1">
    <citation type="submission" date="2013-04" db="EMBL/GenBank/DDBJ databases">
        <authorList>
            <person name="Harkins D.M."/>
            <person name="Durkin A.S."/>
            <person name="Brinkac L.M."/>
            <person name="Haft D.H."/>
            <person name="Selengut J.D."/>
            <person name="Sanka R."/>
            <person name="DePew J."/>
            <person name="Purushe J."/>
            <person name="Hartskeerl R.A."/>
            <person name="Ahmed A."/>
            <person name="van der Linden H."/>
            <person name="Goris M.G.A."/>
            <person name="Vinetz J.M."/>
            <person name="Sutton G.G."/>
            <person name="Nierman W.C."/>
            <person name="Fouts D.E."/>
        </authorList>
    </citation>
    <scope>NUCLEOTIDE SEQUENCE [LARGE SCALE GENOMIC DNA]</scope>
    <source>
        <strain evidence="2 3">Sao Paulo</strain>
    </source>
</reference>
<dbReference type="PANTHER" id="PTHR43215">
    <property type="entry name" value="RADIAL SPOKE HEAD 1 HOMOLOG"/>
    <property type="match status" value="1"/>
</dbReference>
<dbReference type="SUPFAM" id="SSF82185">
    <property type="entry name" value="Histone H3 K4-specific methyltransferase SET7/9 N-terminal domain"/>
    <property type="match status" value="1"/>
</dbReference>
<dbReference type="Pfam" id="PF02493">
    <property type="entry name" value="MORN"/>
    <property type="match status" value="3"/>
</dbReference>
<accession>A0A5E8HGB9</accession>